<proteinExistence type="predicted"/>
<dbReference type="Proteomes" id="UP000263094">
    <property type="component" value="Unassembled WGS sequence"/>
</dbReference>
<feature type="transmembrane region" description="Helical" evidence="2">
    <location>
        <begin position="77"/>
        <end position="95"/>
    </location>
</feature>
<name>A0A372LY17_9ACTN</name>
<evidence type="ECO:0000256" key="2">
    <source>
        <dbReference type="SAM" id="Phobius"/>
    </source>
</evidence>
<keyword evidence="4" id="KW-1185">Reference proteome</keyword>
<feature type="transmembrane region" description="Helical" evidence="2">
    <location>
        <begin position="101"/>
        <end position="118"/>
    </location>
</feature>
<feature type="region of interest" description="Disordered" evidence="1">
    <location>
        <begin position="1"/>
        <end position="40"/>
    </location>
</feature>
<organism evidence="3 4">
    <name type="scientific">Streptomyces triticagri</name>
    <dbReference type="NCBI Taxonomy" id="2293568"/>
    <lineage>
        <taxon>Bacteria</taxon>
        <taxon>Bacillati</taxon>
        <taxon>Actinomycetota</taxon>
        <taxon>Actinomycetes</taxon>
        <taxon>Kitasatosporales</taxon>
        <taxon>Streptomycetaceae</taxon>
        <taxon>Streptomyces</taxon>
    </lineage>
</organism>
<dbReference type="AlphaFoldDB" id="A0A372LY17"/>
<dbReference type="EMBL" id="QUAK01000212">
    <property type="protein sequence ID" value="RFU83280.1"/>
    <property type="molecule type" value="Genomic_DNA"/>
</dbReference>
<reference evidence="3 4" key="1">
    <citation type="submission" date="2018-08" db="EMBL/GenBank/DDBJ databases">
        <title>Isolation, diversity and antifungal activity of Actinobacteria from wheat.</title>
        <authorList>
            <person name="Han C."/>
        </authorList>
    </citation>
    <scope>NUCLEOTIDE SEQUENCE [LARGE SCALE GENOMIC DNA]</scope>
    <source>
        <strain evidence="3 4">NEAU-YY421</strain>
    </source>
</reference>
<evidence type="ECO:0000256" key="1">
    <source>
        <dbReference type="SAM" id="MobiDB-lite"/>
    </source>
</evidence>
<gene>
    <name evidence="3" type="ORF">DY218_28660</name>
</gene>
<dbReference type="OrthoDB" id="3542456at2"/>
<evidence type="ECO:0000313" key="4">
    <source>
        <dbReference type="Proteomes" id="UP000263094"/>
    </source>
</evidence>
<evidence type="ECO:0000313" key="3">
    <source>
        <dbReference type="EMBL" id="RFU83280.1"/>
    </source>
</evidence>
<dbReference type="InterPro" id="IPR021737">
    <property type="entry name" value="Phage_phiKZ_Orf197"/>
</dbReference>
<sequence length="164" mass="17753">MRPPARHACRRRDPRRDLRRLRRRRRLPPHGHPVGAAPRHLRVAPRCPSDYPLQTDHQAKHKAGPGACGWKANAAHAATHVTVTALVLAAGIAVLGMDVDLATVVGALLWIGATHAVIDRRWPVARWMSFARQPKFAEHGGAAHVDQTAHVTALAVAALALAAI</sequence>
<protein>
    <submittedName>
        <fullName evidence="3">DUF3307 domain-containing protein</fullName>
    </submittedName>
</protein>
<feature type="compositionally biased region" description="Basic residues" evidence="1">
    <location>
        <begin position="1"/>
        <end position="29"/>
    </location>
</feature>
<keyword evidence="2" id="KW-1133">Transmembrane helix</keyword>
<keyword evidence="2" id="KW-0472">Membrane</keyword>
<comment type="caution">
    <text evidence="3">The sequence shown here is derived from an EMBL/GenBank/DDBJ whole genome shotgun (WGS) entry which is preliminary data.</text>
</comment>
<dbReference type="Pfam" id="PF11750">
    <property type="entry name" value="DUF3307"/>
    <property type="match status" value="1"/>
</dbReference>
<accession>A0A372LY17</accession>
<keyword evidence="2" id="KW-0812">Transmembrane</keyword>